<evidence type="ECO:0000256" key="7">
    <source>
        <dbReference type="ARBA" id="ARBA00022967"/>
    </source>
</evidence>
<dbReference type="GO" id="GO:0005524">
    <property type="term" value="F:ATP binding"/>
    <property type="evidence" value="ECO:0007669"/>
    <property type="project" value="UniProtKB-KW"/>
</dbReference>
<keyword evidence="11" id="KW-1185">Reference proteome</keyword>
<dbReference type="PANTHER" id="PTHR43790:SF9">
    <property type="entry name" value="GALACTOFURANOSE TRANSPORTER ATP-BINDING PROTEIN YTFR"/>
    <property type="match status" value="1"/>
</dbReference>
<keyword evidence="4" id="KW-0677">Repeat</keyword>
<evidence type="ECO:0000256" key="6">
    <source>
        <dbReference type="ARBA" id="ARBA00022840"/>
    </source>
</evidence>
<keyword evidence="3" id="KW-1003">Cell membrane</keyword>
<dbReference type="AlphaFoldDB" id="A0A7X2ZB58"/>
<reference evidence="10 11" key="1">
    <citation type="submission" date="2019-11" db="EMBL/GenBank/DDBJ databases">
        <title>Draft genome sequences of five Paenibacillus species of dairy origin.</title>
        <authorList>
            <person name="Olajide A.M."/>
            <person name="Chen S."/>
            <person name="Lapointe G."/>
        </authorList>
    </citation>
    <scope>NUCLEOTIDE SEQUENCE [LARGE SCALE GENOMIC DNA]</scope>
    <source>
        <strain evidence="10 11">2CS3</strain>
    </source>
</reference>
<dbReference type="PROSITE" id="PS50893">
    <property type="entry name" value="ABC_TRANSPORTER_2"/>
    <property type="match status" value="2"/>
</dbReference>
<accession>A0A7X2ZB58</accession>
<evidence type="ECO:0000313" key="11">
    <source>
        <dbReference type="Proteomes" id="UP000450917"/>
    </source>
</evidence>
<dbReference type="PROSITE" id="PS00211">
    <property type="entry name" value="ABC_TRANSPORTER_1"/>
    <property type="match status" value="1"/>
</dbReference>
<dbReference type="SUPFAM" id="SSF52540">
    <property type="entry name" value="P-loop containing nucleoside triphosphate hydrolases"/>
    <property type="match status" value="2"/>
</dbReference>
<comment type="caution">
    <text evidence="10">The sequence shown here is derived from an EMBL/GenBank/DDBJ whole genome shotgun (WGS) entry which is preliminary data.</text>
</comment>
<evidence type="ECO:0000256" key="8">
    <source>
        <dbReference type="ARBA" id="ARBA00023136"/>
    </source>
</evidence>
<keyword evidence="5" id="KW-0547">Nucleotide-binding</keyword>
<dbReference type="CDD" id="cd03215">
    <property type="entry name" value="ABC_Carb_Monos_II"/>
    <property type="match status" value="1"/>
</dbReference>
<dbReference type="InterPro" id="IPR003439">
    <property type="entry name" value="ABC_transporter-like_ATP-bd"/>
</dbReference>
<feature type="domain" description="ABC transporter" evidence="9">
    <location>
        <begin position="270"/>
        <end position="509"/>
    </location>
</feature>
<keyword evidence="2" id="KW-0813">Transport</keyword>
<keyword evidence="7" id="KW-1278">Translocase</keyword>
<gene>
    <name evidence="10" type="ORF">GNP93_09955</name>
</gene>
<comment type="subcellular location">
    <subcellularLocation>
        <location evidence="1">Cell membrane</location>
        <topology evidence="1">Peripheral membrane protein</topology>
    </subcellularLocation>
</comment>
<evidence type="ECO:0000256" key="3">
    <source>
        <dbReference type="ARBA" id="ARBA00022475"/>
    </source>
</evidence>
<dbReference type="InterPro" id="IPR003593">
    <property type="entry name" value="AAA+_ATPase"/>
</dbReference>
<evidence type="ECO:0000256" key="1">
    <source>
        <dbReference type="ARBA" id="ARBA00004202"/>
    </source>
</evidence>
<dbReference type="EMBL" id="WNZX01000007">
    <property type="protein sequence ID" value="MUG71003.1"/>
    <property type="molecule type" value="Genomic_DNA"/>
</dbReference>
<dbReference type="InterPro" id="IPR027417">
    <property type="entry name" value="P-loop_NTPase"/>
</dbReference>
<evidence type="ECO:0000256" key="2">
    <source>
        <dbReference type="ARBA" id="ARBA00022448"/>
    </source>
</evidence>
<dbReference type="Gene3D" id="3.40.50.300">
    <property type="entry name" value="P-loop containing nucleotide triphosphate hydrolases"/>
    <property type="match status" value="2"/>
</dbReference>
<protein>
    <submittedName>
        <fullName evidence="10">ATP-binding cassette domain-containing protein</fullName>
    </submittedName>
</protein>
<dbReference type="Proteomes" id="UP000450917">
    <property type="component" value="Unassembled WGS sequence"/>
</dbReference>
<dbReference type="InterPro" id="IPR017871">
    <property type="entry name" value="ABC_transporter-like_CS"/>
</dbReference>
<sequence>MENKGWCLVVNKQVDDVQGTPFLEMRNISKSYSGVKVLHNVNLKMNSGEILALVGENGAGKSTLIKILSGAIKADTGEIFMSGRQVEFHTPLDAEKNEIVTVYQELNLFPHLSVTENLFFTSYHQTKGFINWRALQEEAQRFLSEFGVHLPVEKPVSALSIAEKQMLEIAKALYRNARVMILDEPTAVLGGEDVDRLLHIVRMLKERGVCVIFISHRLNEIFGLADRYLVLKDGQQIDAGSMEETNPDDLVGKMVGRHISSAPAGRSGHEKSRELLRVEGLSRRGVFKDIHFSLYEGEVLGIAGLRGAGRTELARAIFGADPIDAGKIFVRGREIKIASPRIAVDNGIGLVPEDRGSQGLFKNLSALQNMFMACSKPKWIHRRKERIVANRYVESLQIKLPGLGILVGSLSGGNQQKIVLAKWLETGIGILLLDEPTRGIDIGSKAQIYKVVRELCEQGMGVILISSELPEILENSHRVLVMHKGQIAGELDRQSASEETIMKYAVGGMTQ</sequence>
<keyword evidence="6 10" id="KW-0067">ATP-binding</keyword>
<dbReference type="InterPro" id="IPR050107">
    <property type="entry name" value="ABC_carbohydrate_import_ATPase"/>
</dbReference>
<organism evidence="10 11">
    <name type="scientific">Paenibacillus validus</name>
    <dbReference type="NCBI Taxonomy" id="44253"/>
    <lineage>
        <taxon>Bacteria</taxon>
        <taxon>Bacillati</taxon>
        <taxon>Bacillota</taxon>
        <taxon>Bacilli</taxon>
        <taxon>Bacillales</taxon>
        <taxon>Paenibacillaceae</taxon>
        <taxon>Paenibacillus</taxon>
    </lineage>
</organism>
<dbReference type="GO" id="GO:0005886">
    <property type="term" value="C:plasma membrane"/>
    <property type="evidence" value="ECO:0007669"/>
    <property type="project" value="UniProtKB-SubCell"/>
</dbReference>
<dbReference type="PANTHER" id="PTHR43790">
    <property type="entry name" value="CARBOHYDRATE TRANSPORT ATP-BINDING PROTEIN MG119-RELATED"/>
    <property type="match status" value="1"/>
</dbReference>
<dbReference type="FunFam" id="3.40.50.300:FF:000127">
    <property type="entry name" value="Ribose import ATP-binding protein RbsA"/>
    <property type="match status" value="1"/>
</dbReference>
<name>A0A7X2ZB58_9BACL</name>
<evidence type="ECO:0000256" key="4">
    <source>
        <dbReference type="ARBA" id="ARBA00022737"/>
    </source>
</evidence>
<dbReference type="GO" id="GO:0016887">
    <property type="term" value="F:ATP hydrolysis activity"/>
    <property type="evidence" value="ECO:0007669"/>
    <property type="project" value="InterPro"/>
</dbReference>
<dbReference type="CDD" id="cd03216">
    <property type="entry name" value="ABC_Carb_Monos_I"/>
    <property type="match status" value="1"/>
</dbReference>
<dbReference type="Pfam" id="PF00005">
    <property type="entry name" value="ABC_tran"/>
    <property type="match status" value="2"/>
</dbReference>
<evidence type="ECO:0000259" key="9">
    <source>
        <dbReference type="PROSITE" id="PS50893"/>
    </source>
</evidence>
<keyword evidence="8" id="KW-0472">Membrane</keyword>
<dbReference type="SMART" id="SM00382">
    <property type="entry name" value="AAA"/>
    <property type="match status" value="2"/>
</dbReference>
<evidence type="ECO:0000313" key="10">
    <source>
        <dbReference type="EMBL" id="MUG71003.1"/>
    </source>
</evidence>
<evidence type="ECO:0000256" key="5">
    <source>
        <dbReference type="ARBA" id="ARBA00022741"/>
    </source>
</evidence>
<feature type="domain" description="ABC transporter" evidence="9">
    <location>
        <begin position="23"/>
        <end position="258"/>
    </location>
</feature>
<proteinExistence type="predicted"/>